<protein>
    <submittedName>
        <fullName evidence="3">Uncharacterized protein</fullName>
    </submittedName>
</protein>
<keyword evidence="2" id="KW-1133">Transmembrane helix</keyword>
<sequence length="94" mass="10238">MASLAISWLLGAGLFLLLFYAVFSAKSENSDGGHGRHVHRNRQSSARAKAIQRTSMRQRFANDFSSFGVVDWALFAGALCFLAFAVARTAALLD</sequence>
<feature type="transmembrane region" description="Helical" evidence="2">
    <location>
        <begin position="72"/>
        <end position="93"/>
    </location>
</feature>
<dbReference type="Proteomes" id="UP000477543">
    <property type="component" value="Unassembled WGS sequence"/>
</dbReference>
<dbReference type="EMBL" id="WYDN01000013">
    <property type="protein sequence ID" value="NAZ17077.1"/>
    <property type="molecule type" value="Genomic_DNA"/>
</dbReference>
<evidence type="ECO:0000313" key="4">
    <source>
        <dbReference type="Proteomes" id="UP000477543"/>
    </source>
</evidence>
<keyword evidence="2" id="KW-0472">Membrane</keyword>
<feature type="region of interest" description="Disordered" evidence="1">
    <location>
        <begin position="28"/>
        <end position="47"/>
    </location>
</feature>
<organism evidence="3 4">
    <name type="scientific">Glutamicibacter soli</name>
    <dbReference type="NCBI Taxonomy" id="453836"/>
    <lineage>
        <taxon>Bacteria</taxon>
        <taxon>Bacillati</taxon>
        <taxon>Actinomycetota</taxon>
        <taxon>Actinomycetes</taxon>
        <taxon>Micrococcales</taxon>
        <taxon>Micrococcaceae</taxon>
        <taxon>Glutamicibacter</taxon>
    </lineage>
</organism>
<dbReference type="RefSeq" id="WP_161449621.1">
    <property type="nucleotide sequence ID" value="NZ_WYDN01000013.1"/>
</dbReference>
<gene>
    <name evidence="3" type="ORF">GT020_13525</name>
</gene>
<dbReference type="AlphaFoldDB" id="A0A6L9G7D1"/>
<keyword evidence="2" id="KW-0812">Transmembrane</keyword>
<accession>A0A6L9G7D1</accession>
<evidence type="ECO:0000256" key="1">
    <source>
        <dbReference type="SAM" id="MobiDB-lite"/>
    </source>
</evidence>
<reference evidence="3 4" key="1">
    <citation type="submission" date="2020-01" db="EMBL/GenBank/DDBJ databases">
        <title>Glutamicibacter soli M275.</title>
        <authorList>
            <person name="Meng X."/>
        </authorList>
    </citation>
    <scope>NUCLEOTIDE SEQUENCE [LARGE SCALE GENOMIC DNA]</scope>
    <source>
        <strain evidence="3 4">M275</strain>
    </source>
</reference>
<proteinExistence type="predicted"/>
<name>A0A6L9G7D1_9MICC</name>
<evidence type="ECO:0000256" key="2">
    <source>
        <dbReference type="SAM" id="Phobius"/>
    </source>
</evidence>
<comment type="caution">
    <text evidence="3">The sequence shown here is derived from an EMBL/GenBank/DDBJ whole genome shotgun (WGS) entry which is preliminary data.</text>
</comment>
<evidence type="ECO:0000313" key="3">
    <source>
        <dbReference type="EMBL" id="NAZ17077.1"/>
    </source>
</evidence>